<dbReference type="AlphaFoldDB" id="A0A0A9CWC5"/>
<proteinExistence type="predicted"/>
<sequence>MLLGLLMAEPPEQLLCRLSLVNVAEVGAAEVGAVDL</sequence>
<reference evidence="1" key="2">
    <citation type="journal article" date="2015" name="Data Brief">
        <title>Shoot transcriptome of the giant reed, Arundo donax.</title>
        <authorList>
            <person name="Barrero R.A."/>
            <person name="Guerrero F.D."/>
            <person name="Moolhuijzen P."/>
            <person name="Goolsby J.A."/>
            <person name="Tidwell J."/>
            <person name="Bellgard S.E."/>
            <person name="Bellgard M.I."/>
        </authorList>
    </citation>
    <scope>NUCLEOTIDE SEQUENCE</scope>
    <source>
        <tissue evidence="1">Shoot tissue taken approximately 20 cm above the soil surface</tissue>
    </source>
</reference>
<organism evidence="1">
    <name type="scientific">Arundo donax</name>
    <name type="common">Giant reed</name>
    <name type="synonym">Donax arundinaceus</name>
    <dbReference type="NCBI Taxonomy" id="35708"/>
    <lineage>
        <taxon>Eukaryota</taxon>
        <taxon>Viridiplantae</taxon>
        <taxon>Streptophyta</taxon>
        <taxon>Embryophyta</taxon>
        <taxon>Tracheophyta</taxon>
        <taxon>Spermatophyta</taxon>
        <taxon>Magnoliopsida</taxon>
        <taxon>Liliopsida</taxon>
        <taxon>Poales</taxon>
        <taxon>Poaceae</taxon>
        <taxon>PACMAD clade</taxon>
        <taxon>Arundinoideae</taxon>
        <taxon>Arundineae</taxon>
        <taxon>Arundo</taxon>
    </lineage>
</organism>
<reference evidence="1" key="1">
    <citation type="submission" date="2014-09" db="EMBL/GenBank/DDBJ databases">
        <authorList>
            <person name="Magalhaes I.L.F."/>
            <person name="Oliveira U."/>
            <person name="Santos F.R."/>
            <person name="Vidigal T.H.D.A."/>
            <person name="Brescovit A.D."/>
            <person name="Santos A.J."/>
        </authorList>
    </citation>
    <scope>NUCLEOTIDE SEQUENCE</scope>
    <source>
        <tissue evidence="1">Shoot tissue taken approximately 20 cm above the soil surface</tissue>
    </source>
</reference>
<dbReference type="EMBL" id="GBRH01220215">
    <property type="protein sequence ID" value="JAD77680.1"/>
    <property type="molecule type" value="Transcribed_RNA"/>
</dbReference>
<evidence type="ECO:0000313" key="1">
    <source>
        <dbReference type="EMBL" id="JAD77680.1"/>
    </source>
</evidence>
<accession>A0A0A9CWC5</accession>
<name>A0A0A9CWC5_ARUDO</name>
<protein>
    <submittedName>
        <fullName evidence="1">Uncharacterized protein</fullName>
    </submittedName>
</protein>